<dbReference type="InterPro" id="IPR048269">
    <property type="entry name" value="RNase_U2"/>
</dbReference>
<keyword evidence="2 6" id="KW-0732">Signal</keyword>
<proteinExistence type="predicted"/>
<dbReference type="Proteomes" id="UP000637239">
    <property type="component" value="Chromosome 5"/>
</dbReference>
<keyword evidence="4 5" id="KW-1015">Disulfide bond</keyword>
<evidence type="ECO:0000256" key="3">
    <source>
        <dbReference type="ARBA" id="ARBA00022801"/>
    </source>
</evidence>
<dbReference type="InterPro" id="IPR000026">
    <property type="entry name" value="N1-like"/>
</dbReference>
<evidence type="ECO:0000313" key="7">
    <source>
        <dbReference type="EMBL" id="BCR89769.1"/>
    </source>
</evidence>
<evidence type="ECO:0000256" key="2">
    <source>
        <dbReference type="ARBA" id="ARBA00022729"/>
    </source>
</evidence>
<dbReference type="Gene3D" id="3.10.450.30">
    <property type="entry name" value="Microbial ribonucleases"/>
    <property type="match status" value="1"/>
</dbReference>
<reference evidence="7" key="2">
    <citation type="submission" date="2021-02" db="EMBL/GenBank/DDBJ databases">
        <title>Aspergillus chevalieri M1 genome sequence.</title>
        <authorList>
            <person name="Kadooka C."/>
            <person name="Mori K."/>
            <person name="Futagami T."/>
        </authorList>
    </citation>
    <scope>NUCLEOTIDE SEQUENCE</scope>
    <source>
        <strain evidence="7">M1</strain>
    </source>
</reference>
<dbReference type="AlphaFoldDB" id="A0A7R7VTD9"/>
<sequence>MMILIKANVFVALLAGTSLAIPAKEPTSAHNTGKTLQCIVDGKTANIHEDAAKQLAKTAPAGKDIQTKSSYPHIYENNDAIKWDNQACNSKNVKTHEFPIDETGRMYPWNGVWIGNTLVKKKEDPGPCRVVYSETDRHYCGVMCHKSMKPEGEKGFNKCT</sequence>
<gene>
    <name evidence="7" type="ORF">ACHE_50967A</name>
</gene>
<evidence type="ECO:0000313" key="8">
    <source>
        <dbReference type="Proteomes" id="UP000637239"/>
    </source>
</evidence>
<keyword evidence="1" id="KW-0540">Nuclease</keyword>
<evidence type="ECO:0000256" key="6">
    <source>
        <dbReference type="SAM" id="SignalP"/>
    </source>
</evidence>
<dbReference type="EMBL" id="AP024420">
    <property type="protein sequence ID" value="BCR89769.1"/>
    <property type="molecule type" value="Genomic_DNA"/>
</dbReference>
<evidence type="ECO:0000256" key="4">
    <source>
        <dbReference type="ARBA" id="ARBA00023157"/>
    </source>
</evidence>
<reference evidence="7" key="1">
    <citation type="submission" date="2021-01" db="EMBL/GenBank/DDBJ databases">
        <authorList>
            <consortium name="Aspergillus chevalieri M1 genome sequencing consortium"/>
            <person name="Kazuki M."/>
            <person name="Futagami T."/>
        </authorList>
    </citation>
    <scope>NUCLEOTIDE SEQUENCE</scope>
    <source>
        <strain evidence="7">M1</strain>
    </source>
</reference>
<evidence type="ECO:0000256" key="1">
    <source>
        <dbReference type="ARBA" id="ARBA00022722"/>
    </source>
</evidence>
<keyword evidence="3" id="KW-0378">Hydrolase</keyword>
<evidence type="ECO:0000256" key="5">
    <source>
        <dbReference type="PIRSR" id="PIRSR037430-2"/>
    </source>
</evidence>
<name>A0A7R7VTD9_ASPCH</name>
<dbReference type="PIRSF" id="PIRSF037430">
    <property type="entry name" value="RNase_U2"/>
    <property type="match status" value="1"/>
</dbReference>
<accession>A0A7R7VTD9</accession>
<dbReference type="Pfam" id="PF00545">
    <property type="entry name" value="Ribonuclease"/>
    <property type="match status" value="1"/>
</dbReference>
<keyword evidence="8" id="KW-1185">Reference proteome</keyword>
<dbReference type="RefSeq" id="XP_043138291.1">
    <property type="nucleotide sequence ID" value="XM_043280743.1"/>
</dbReference>
<dbReference type="InterPro" id="IPR016191">
    <property type="entry name" value="Ribonuclease/ribotoxin"/>
</dbReference>
<dbReference type="GO" id="GO:0003723">
    <property type="term" value="F:RNA binding"/>
    <property type="evidence" value="ECO:0007669"/>
    <property type="project" value="InterPro"/>
</dbReference>
<dbReference type="SUPFAM" id="SSF53933">
    <property type="entry name" value="Microbial ribonucleases"/>
    <property type="match status" value="1"/>
</dbReference>
<dbReference type="KEGG" id="ache:ACHE_50967A"/>
<feature type="chain" id="PRO_5030692292" evidence="6">
    <location>
        <begin position="21"/>
        <end position="160"/>
    </location>
</feature>
<dbReference type="GeneID" id="66984127"/>
<organism evidence="7 8">
    <name type="scientific">Aspergillus chevalieri</name>
    <name type="common">Eurotium chevalieri</name>
    <dbReference type="NCBI Taxonomy" id="182096"/>
    <lineage>
        <taxon>Eukaryota</taxon>
        <taxon>Fungi</taxon>
        <taxon>Dikarya</taxon>
        <taxon>Ascomycota</taxon>
        <taxon>Pezizomycotina</taxon>
        <taxon>Eurotiomycetes</taxon>
        <taxon>Eurotiomycetidae</taxon>
        <taxon>Eurotiales</taxon>
        <taxon>Aspergillaceae</taxon>
        <taxon>Aspergillus</taxon>
        <taxon>Aspergillus subgen. Aspergillus</taxon>
    </lineage>
</organism>
<feature type="disulfide bond" evidence="5">
    <location>
        <begin position="88"/>
        <end position="140"/>
    </location>
</feature>
<protein>
    <submittedName>
        <fullName evidence="7">Uncharacterized protein</fullName>
    </submittedName>
</protein>
<feature type="signal peptide" evidence="6">
    <location>
        <begin position="1"/>
        <end position="20"/>
    </location>
</feature>
<dbReference type="GO" id="GO:0016787">
    <property type="term" value="F:hydrolase activity"/>
    <property type="evidence" value="ECO:0007669"/>
    <property type="project" value="UniProtKB-KW"/>
</dbReference>
<dbReference type="GO" id="GO:0004521">
    <property type="term" value="F:RNA endonuclease activity"/>
    <property type="evidence" value="ECO:0007669"/>
    <property type="project" value="InterPro"/>
</dbReference>